<dbReference type="AlphaFoldDB" id="A0AAJ0HHF3"/>
<protein>
    <submittedName>
        <fullName evidence="2">Uncharacterized protein</fullName>
    </submittedName>
</protein>
<sequence>MHSPFVIFTFLATALTVATALPVMEAQPKCASVPEIFWQCISDCLYVKCRAGDEACVKPCDAACKNEYAPDCDPGIW</sequence>
<evidence type="ECO:0000256" key="1">
    <source>
        <dbReference type="SAM" id="SignalP"/>
    </source>
</evidence>
<keyword evidence="1" id="KW-0732">Signal</keyword>
<reference evidence="2" key="2">
    <citation type="submission" date="2023-06" db="EMBL/GenBank/DDBJ databases">
        <authorList>
            <consortium name="Lawrence Berkeley National Laboratory"/>
            <person name="Haridas S."/>
            <person name="Hensen N."/>
            <person name="Bonometti L."/>
            <person name="Westerberg I."/>
            <person name="Brannstrom I.O."/>
            <person name="Guillou S."/>
            <person name="Cros-Aarteil S."/>
            <person name="Calhoun S."/>
            <person name="Kuo A."/>
            <person name="Mondo S."/>
            <person name="Pangilinan J."/>
            <person name="Riley R."/>
            <person name="Labutti K."/>
            <person name="Andreopoulos B."/>
            <person name="Lipzen A."/>
            <person name="Chen C."/>
            <person name="Yanf M."/>
            <person name="Daum C."/>
            <person name="Ng V."/>
            <person name="Clum A."/>
            <person name="Steindorff A."/>
            <person name="Ohm R."/>
            <person name="Martin F."/>
            <person name="Silar P."/>
            <person name="Natvig D."/>
            <person name="Lalanne C."/>
            <person name="Gautier V."/>
            <person name="Ament-Velasquez S.L."/>
            <person name="Kruys A."/>
            <person name="Hutchinson M.I."/>
            <person name="Powell A.J."/>
            <person name="Barry K."/>
            <person name="Miller A.N."/>
            <person name="Grigoriev I.V."/>
            <person name="Debuchy R."/>
            <person name="Gladieux P."/>
            <person name="Thoren M.H."/>
            <person name="Johannesson H."/>
        </authorList>
    </citation>
    <scope>NUCLEOTIDE SEQUENCE</scope>
    <source>
        <strain evidence="2">CBS 955.72</strain>
    </source>
</reference>
<feature type="chain" id="PRO_5042463028" evidence="1">
    <location>
        <begin position="21"/>
        <end position="77"/>
    </location>
</feature>
<name>A0AAJ0HHF3_9PEZI</name>
<reference evidence="2" key="1">
    <citation type="journal article" date="2023" name="Mol. Phylogenet. Evol.">
        <title>Genome-scale phylogeny and comparative genomics of the fungal order Sordariales.</title>
        <authorList>
            <person name="Hensen N."/>
            <person name="Bonometti L."/>
            <person name="Westerberg I."/>
            <person name="Brannstrom I.O."/>
            <person name="Guillou S."/>
            <person name="Cros-Aarteil S."/>
            <person name="Calhoun S."/>
            <person name="Haridas S."/>
            <person name="Kuo A."/>
            <person name="Mondo S."/>
            <person name="Pangilinan J."/>
            <person name="Riley R."/>
            <person name="LaButti K."/>
            <person name="Andreopoulos B."/>
            <person name="Lipzen A."/>
            <person name="Chen C."/>
            <person name="Yan M."/>
            <person name="Daum C."/>
            <person name="Ng V."/>
            <person name="Clum A."/>
            <person name="Steindorff A."/>
            <person name="Ohm R.A."/>
            <person name="Martin F."/>
            <person name="Silar P."/>
            <person name="Natvig D.O."/>
            <person name="Lalanne C."/>
            <person name="Gautier V."/>
            <person name="Ament-Velasquez S.L."/>
            <person name="Kruys A."/>
            <person name="Hutchinson M.I."/>
            <person name="Powell A.J."/>
            <person name="Barry K."/>
            <person name="Miller A.N."/>
            <person name="Grigoriev I.V."/>
            <person name="Debuchy R."/>
            <person name="Gladieux P."/>
            <person name="Hiltunen Thoren M."/>
            <person name="Johannesson H."/>
        </authorList>
    </citation>
    <scope>NUCLEOTIDE SEQUENCE</scope>
    <source>
        <strain evidence="2">CBS 955.72</strain>
    </source>
</reference>
<organism evidence="2 3">
    <name type="scientific">Lasiosphaeria hispida</name>
    <dbReference type="NCBI Taxonomy" id="260671"/>
    <lineage>
        <taxon>Eukaryota</taxon>
        <taxon>Fungi</taxon>
        <taxon>Dikarya</taxon>
        <taxon>Ascomycota</taxon>
        <taxon>Pezizomycotina</taxon>
        <taxon>Sordariomycetes</taxon>
        <taxon>Sordariomycetidae</taxon>
        <taxon>Sordariales</taxon>
        <taxon>Lasiosphaeriaceae</taxon>
        <taxon>Lasiosphaeria</taxon>
    </lineage>
</organism>
<accession>A0AAJ0HHF3</accession>
<keyword evidence="3" id="KW-1185">Reference proteome</keyword>
<evidence type="ECO:0000313" key="3">
    <source>
        <dbReference type="Proteomes" id="UP001275084"/>
    </source>
</evidence>
<dbReference type="Proteomes" id="UP001275084">
    <property type="component" value="Unassembled WGS sequence"/>
</dbReference>
<proteinExistence type="predicted"/>
<dbReference type="EMBL" id="JAUIQD010000004">
    <property type="protein sequence ID" value="KAK3352489.1"/>
    <property type="molecule type" value="Genomic_DNA"/>
</dbReference>
<gene>
    <name evidence="2" type="ORF">B0T25DRAFT_567764</name>
</gene>
<comment type="caution">
    <text evidence="2">The sequence shown here is derived from an EMBL/GenBank/DDBJ whole genome shotgun (WGS) entry which is preliminary data.</text>
</comment>
<feature type="signal peptide" evidence="1">
    <location>
        <begin position="1"/>
        <end position="20"/>
    </location>
</feature>
<evidence type="ECO:0000313" key="2">
    <source>
        <dbReference type="EMBL" id="KAK3352489.1"/>
    </source>
</evidence>